<protein>
    <submittedName>
        <fullName evidence="1">Retrovirus-related Pol polyprotein from transposon opus</fullName>
    </submittedName>
</protein>
<dbReference type="Gene3D" id="3.30.70.270">
    <property type="match status" value="1"/>
</dbReference>
<dbReference type="SUPFAM" id="SSF56672">
    <property type="entry name" value="DNA/RNA polymerases"/>
    <property type="match status" value="1"/>
</dbReference>
<keyword evidence="2" id="KW-1185">Reference proteome</keyword>
<feature type="non-terminal residue" evidence="1">
    <location>
        <position position="1"/>
    </location>
</feature>
<dbReference type="EMBL" id="QJKJ01008319">
    <property type="protein sequence ID" value="RDX80112.1"/>
    <property type="molecule type" value="Genomic_DNA"/>
</dbReference>
<dbReference type="AlphaFoldDB" id="A0A371FPD7"/>
<accession>A0A371FPD7</accession>
<proteinExistence type="predicted"/>
<name>A0A371FPD7_MUCPR</name>
<comment type="caution">
    <text evidence="1">The sequence shown here is derived from an EMBL/GenBank/DDBJ whole genome shotgun (WGS) entry which is preliminary data.</text>
</comment>
<sequence>MDRIFNDHIGNQVEVYVDDMVIKSKMKRGHVSSLVSVFEVRADKFLGFVLTQRGIEANPKKCQAVINMKSPSSVKEVQ</sequence>
<gene>
    <name evidence="1" type="primary">pol</name>
    <name evidence="1" type="ORF">CR513_39364</name>
</gene>
<dbReference type="Proteomes" id="UP000257109">
    <property type="component" value="Unassembled WGS sequence"/>
</dbReference>
<dbReference type="InterPro" id="IPR043128">
    <property type="entry name" value="Rev_trsase/Diguanyl_cyclase"/>
</dbReference>
<dbReference type="OrthoDB" id="1712951at2759"/>
<evidence type="ECO:0000313" key="2">
    <source>
        <dbReference type="Proteomes" id="UP000257109"/>
    </source>
</evidence>
<organism evidence="1 2">
    <name type="scientific">Mucuna pruriens</name>
    <name type="common">Velvet bean</name>
    <name type="synonym">Dolichos pruriens</name>
    <dbReference type="NCBI Taxonomy" id="157652"/>
    <lineage>
        <taxon>Eukaryota</taxon>
        <taxon>Viridiplantae</taxon>
        <taxon>Streptophyta</taxon>
        <taxon>Embryophyta</taxon>
        <taxon>Tracheophyta</taxon>
        <taxon>Spermatophyta</taxon>
        <taxon>Magnoliopsida</taxon>
        <taxon>eudicotyledons</taxon>
        <taxon>Gunneridae</taxon>
        <taxon>Pentapetalae</taxon>
        <taxon>rosids</taxon>
        <taxon>fabids</taxon>
        <taxon>Fabales</taxon>
        <taxon>Fabaceae</taxon>
        <taxon>Papilionoideae</taxon>
        <taxon>50 kb inversion clade</taxon>
        <taxon>NPAAA clade</taxon>
        <taxon>indigoferoid/millettioid clade</taxon>
        <taxon>Phaseoleae</taxon>
        <taxon>Mucuna</taxon>
    </lineage>
</organism>
<reference evidence="1" key="1">
    <citation type="submission" date="2018-05" db="EMBL/GenBank/DDBJ databases">
        <title>Draft genome of Mucuna pruriens seed.</title>
        <authorList>
            <person name="Nnadi N.E."/>
            <person name="Vos R."/>
            <person name="Hasami M.H."/>
            <person name="Devisetty U.K."/>
            <person name="Aguiy J.C."/>
        </authorList>
    </citation>
    <scope>NUCLEOTIDE SEQUENCE [LARGE SCALE GENOMIC DNA]</scope>
    <source>
        <strain evidence="1">JCA_2017</strain>
    </source>
</reference>
<evidence type="ECO:0000313" key="1">
    <source>
        <dbReference type="EMBL" id="RDX80112.1"/>
    </source>
</evidence>
<dbReference type="InterPro" id="IPR043502">
    <property type="entry name" value="DNA/RNA_pol_sf"/>
</dbReference>